<dbReference type="GO" id="GO:0030427">
    <property type="term" value="C:site of polarized growth"/>
    <property type="evidence" value="ECO:0007669"/>
    <property type="project" value="TreeGrafter"/>
</dbReference>
<dbReference type="AlphaFoldDB" id="A0A0J6IAJ1"/>
<dbReference type="Proteomes" id="UP000054567">
    <property type="component" value="Unassembled WGS sequence"/>
</dbReference>
<feature type="compositionally biased region" description="Polar residues" evidence="1">
    <location>
        <begin position="446"/>
        <end position="462"/>
    </location>
</feature>
<dbReference type="EMBL" id="DS268111">
    <property type="protein sequence ID" value="KMM68642.1"/>
    <property type="molecule type" value="Genomic_DNA"/>
</dbReference>
<keyword evidence="2" id="KW-0812">Transmembrane</keyword>
<accession>A0A0J6IAJ1</accession>
<feature type="compositionally biased region" description="Low complexity" evidence="1">
    <location>
        <begin position="357"/>
        <end position="394"/>
    </location>
</feature>
<name>A0A0J6IAJ1_COCPO</name>
<feature type="compositionally biased region" description="Low complexity" evidence="1">
    <location>
        <begin position="226"/>
        <end position="241"/>
    </location>
</feature>
<protein>
    <recommendedName>
        <fullName evidence="6">Mucin family signaling protein Msb2</fullName>
    </recommendedName>
</protein>
<evidence type="ECO:0000313" key="5">
    <source>
        <dbReference type="Proteomes" id="UP000054567"/>
    </source>
</evidence>
<feature type="region of interest" description="Disordered" evidence="1">
    <location>
        <begin position="91"/>
        <end position="174"/>
    </location>
</feature>
<dbReference type="VEuPathDB" id="FungiDB:CPAG_04967"/>
<feature type="compositionally biased region" description="Polar residues" evidence="1">
    <location>
        <begin position="91"/>
        <end position="104"/>
    </location>
</feature>
<feature type="compositionally biased region" description="Low complexity" evidence="1">
    <location>
        <begin position="151"/>
        <end position="170"/>
    </location>
</feature>
<feature type="compositionally biased region" description="Pro residues" evidence="1">
    <location>
        <begin position="111"/>
        <end position="120"/>
    </location>
</feature>
<dbReference type="GO" id="GO:0030010">
    <property type="term" value="P:establishment of cell polarity"/>
    <property type="evidence" value="ECO:0007669"/>
    <property type="project" value="TreeGrafter"/>
</dbReference>
<keyword evidence="2" id="KW-1133">Transmembrane helix</keyword>
<evidence type="ECO:0000256" key="1">
    <source>
        <dbReference type="SAM" id="MobiDB-lite"/>
    </source>
</evidence>
<feature type="compositionally biased region" description="Polar residues" evidence="1">
    <location>
        <begin position="720"/>
        <end position="739"/>
    </location>
</feature>
<evidence type="ECO:0000256" key="3">
    <source>
        <dbReference type="SAM" id="SignalP"/>
    </source>
</evidence>
<dbReference type="GO" id="GO:0005034">
    <property type="term" value="F:osmosensor activity"/>
    <property type="evidence" value="ECO:0007669"/>
    <property type="project" value="InterPro"/>
</dbReference>
<feature type="compositionally biased region" description="Polar residues" evidence="1">
    <location>
        <begin position="406"/>
        <end position="425"/>
    </location>
</feature>
<feature type="compositionally biased region" description="Polar residues" evidence="1">
    <location>
        <begin position="134"/>
        <end position="150"/>
    </location>
</feature>
<dbReference type="InterPro" id="IPR039295">
    <property type="entry name" value="MSB2"/>
</dbReference>
<dbReference type="OrthoDB" id="3366093at2759"/>
<feature type="transmembrane region" description="Helical" evidence="2">
    <location>
        <begin position="659"/>
        <end position="680"/>
    </location>
</feature>
<feature type="signal peptide" evidence="3">
    <location>
        <begin position="1"/>
        <end position="23"/>
    </location>
</feature>
<dbReference type="GO" id="GO:0006972">
    <property type="term" value="P:hyperosmotic response"/>
    <property type="evidence" value="ECO:0007669"/>
    <property type="project" value="TreeGrafter"/>
</dbReference>
<feature type="region of interest" description="Disordered" evidence="1">
    <location>
        <begin position="190"/>
        <end position="257"/>
    </location>
</feature>
<dbReference type="PANTHER" id="PTHR35778">
    <property type="entry name" value="SIGNALING MUCIN HKR1-RELATED"/>
    <property type="match status" value="1"/>
</dbReference>
<sequence length="751" mass="77091">MRAILSTLLVSLVSLASLEQCQALDTPHGNERPQYYFPRRIKREIHRESPLYVKREVVVIPVTVMLGPDGKKTTLGANKVVGMGTQPTAVTSATTISTGSTDIPGTTPSDPDNPPVPTPSIPSTTSVRKIPGTSPGSRMNNPETTARPSESTGPTTPAASVTTPVSSSPSDDMEEGISIDLSRIISGIPMHSTGLVPNPTMNSNSPNGSAPTTGPVEPTTDVSATLPSQSGSLSSQSLEPSMTRGTGGIGLPSLPPIPPVNDTISSLSMSLPTASLSIDPITTPGIPMSSQILPPNDTSTVEPSGSATQIPGSSTTTSDLIPEFPTLIPPSVTEMPIGSGTGVRPRPTNTASNGEHSTPSGSATSATGSESQPTATPSATGTSTIPSGIFPPSGSGSGSGSGILRPTTTSGKGSATETASQTMSITTSDMASPTPAPPSTKSPVSLSTNSDTEMSIPTSIVVQPTQTNTETTTESQRPTERPKVISPPPNEDKTPPNSVVVNLGFNGSLSYDFVVDHSGATTQIFYFLPMGVAYALEIPNESVKVGALRPYDTVARLGYTTTVASVYIPSDLIQSLALQLRTPSSRLYNNPDPSVRTIMAMLDPTIPLTGVLSGGNGSPSNPGQNNPDQPGDDDGGNSQDTGPGPGGSGGNYNVRATSVGIGLGVVGGASLYGAAMFFVARRYRRRRRLMNEESFLTDGLGGPAGREGEPFMSGARSDGYGSSQRNSGGGTSARTQTISPPMMAENSLGWN</sequence>
<keyword evidence="3" id="KW-0732">Signal</keyword>
<feature type="region of interest" description="Disordered" evidence="1">
    <location>
        <begin position="700"/>
        <end position="751"/>
    </location>
</feature>
<dbReference type="GO" id="GO:0005886">
    <property type="term" value="C:plasma membrane"/>
    <property type="evidence" value="ECO:0007669"/>
    <property type="project" value="InterPro"/>
</dbReference>
<feature type="compositionally biased region" description="Low complexity" evidence="1">
    <location>
        <begin position="618"/>
        <end position="629"/>
    </location>
</feature>
<feature type="compositionally biased region" description="Low complexity" evidence="1">
    <location>
        <begin position="463"/>
        <end position="476"/>
    </location>
</feature>
<feature type="compositionally biased region" description="Polar residues" evidence="1">
    <location>
        <begin position="199"/>
        <end position="212"/>
    </location>
</feature>
<dbReference type="GO" id="GO:0005576">
    <property type="term" value="C:extracellular region"/>
    <property type="evidence" value="ECO:0007669"/>
    <property type="project" value="TreeGrafter"/>
</dbReference>
<feature type="chain" id="PRO_5005274242" description="Mucin family signaling protein Msb2" evidence="3">
    <location>
        <begin position="24"/>
        <end position="751"/>
    </location>
</feature>
<feature type="compositionally biased region" description="Polar residues" evidence="1">
    <location>
        <begin position="347"/>
        <end position="356"/>
    </location>
</feature>
<dbReference type="PANTHER" id="PTHR35778:SF1">
    <property type="entry name" value="SIGNALING MUCIN HKR1-RELATED"/>
    <property type="match status" value="1"/>
</dbReference>
<keyword evidence="2" id="KW-0472">Membrane</keyword>
<dbReference type="GO" id="GO:0001402">
    <property type="term" value="P:signal transduction involved in filamentous growth"/>
    <property type="evidence" value="ECO:0007669"/>
    <property type="project" value="TreeGrafter"/>
</dbReference>
<feature type="region of interest" description="Disordered" evidence="1">
    <location>
        <begin position="282"/>
        <end position="496"/>
    </location>
</feature>
<gene>
    <name evidence="4" type="ORF">CPAG_04967</name>
</gene>
<dbReference type="GO" id="GO:0031505">
    <property type="term" value="P:fungal-type cell wall organization"/>
    <property type="evidence" value="ECO:0007669"/>
    <property type="project" value="TreeGrafter"/>
</dbReference>
<reference evidence="5" key="2">
    <citation type="journal article" date="2009" name="Genome Res.">
        <title>Comparative genomic analyses of the human fungal pathogens Coccidioides and their relatives.</title>
        <authorList>
            <person name="Sharpton T.J."/>
            <person name="Stajich J.E."/>
            <person name="Rounsley S.D."/>
            <person name="Gardner M.J."/>
            <person name="Wortman J.R."/>
            <person name="Jordar V.S."/>
            <person name="Maiti R."/>
            <person name="Kodira C.D."/>
            <person name="Neafsey D.E."/>
            <person name="Zeng Q."/>
            <person name="Hung C.-Y."/>
            <person name="McMahan C."/>
            <person name="Muszewska A."/>
            <person name="Grynberg M."/>
            <person name="Mandel M.A."/>
            <person name="Kellner E.M."/>
            <person name="Barker B.M."/>
            <person name="Galgiani J.N."/>
            <person name="Orbach M.J."/>
            <person name="Kirkland T.N."/>
            <person name="Cole G.T."/>
            <person name="Henn M.R."/>
            <person name="Birren B.W."/>
            <person name="Taylor J.W."/>
        </authorList>
    </citation>
    <scope>NUCLEOTIDE SEQUENCE [LARGE SCALE GENOMIC DNA]</scope>
    <source>
        <strain evidence="5">RMSCC 3488</strain>
    </source>
</reference>
<reference evidence="5" key="3">
    <citation type="journal article" date="2010" name="Genome Res.">
        <title>Population genomic sequencing of Coccidioides fungi reveals recent hybridization and transposon control.</title>
        <authorList>
            <person name="Neafsey D.E."/>
            <person name="Barker B.M."/>
            <person name="Sharpton T.J."/>
            <person name="Stajich J.E."/>
            <person name="Park D.J."/>
            <person name="Whiston E."/>
            <person name="Hung C.-Y."/>
            <person name="McMahan C."/>
            <person name="White J."/>
            <person name="Sykes S."/>
            <person name="Heiman D."/>
            <person name="Young S."/>
            <person name="Zeng Q."/>
            <person name="Abouelleil A."/>
            <person name="Aftuck L."/>
            <person name="Bessette D."/>
            <person name="Brown A."/>
            <person name="FitzGerald M."/>
            <person name="Lui A."/>
            <person name="Macdonald J.P."/>
            <person name="Priest M."/>
            <person name="Orbach M.J."/>
            <person name="Galgiani J.N."/>
            <person name="Kirkland T.N."/>
            <person name="Cole G.T."/>
            <person name="Birren B.W."/>
            <person name="Henn M.R."/>
            <person name="Taylor J.W."/>
            <person name="Rounsley S.D."/>
        </authorList>
    </citation>
    <scope>NUCLEOTIDE SEQUENCE [LARGE SCALE GENOMIC DNA]</scope>
    <source>
        <strain evidence="5">RMSCC 3488</strain>
    </source>
</reference>
<evidence type="ECO:0008006" key="6">
    <source>
        <dbReference type="Google" id="ProtNLM"/>
    </source>
</evidence>
<proteinExistence type="predicted"/>
<reference evidence="4 5" key="1">
    <citation type="submission" date="2007-06" db="EMBL/GenBank/DDBJ databases">
        <title>The Genome Sequence of Coccidioides posadasii RMSCC_3488.</title>
        <authorList>
            <consortium name="Coccidioides Genome Resources Consortium"/>
            <consortium name="The Broad Institute Genome Sequencing Platform"/>
            <person name="Henn M.R."/>
            <person name="Sykes S."/>
            <person name="Young S."/>
            <person name="Jaffe D."/>
            <person name="Berlin A."/>
            <person name="Alvarez P."/>
            <person name="Butler J."/>
            <person name="Gnerre S."/>
            <person name="Grabherr M."/>
            <person name="Mauceli E."/>
            <person name="Brockman W."/>
            <person name="Kodira C."/>
            <person name="Alvarado L."/>
            <person name="Zeng Q."/>
            <person name="Crawford M."/>
            <person name="Antoine C."/>
            <person name="Devon K."/>
            <person name="Galgiani J."/>
            <person name="Orsborn K."/>
            <person name="Lewis M.L."/>
            <person name="Nusbaum C."/>
            <person name="Galagan J."/>
            <person name="Birren B."/>
        </authorList>
    </citation>
    <scope>NUCLEOTIDE SEQUENCE [LARGE SCALE GENOMIC DNA]</scope>
    <source>
        <strain evidence="4 5">RMSCC 3488</strain>
    </source>
</reference>
<feature type="region of interest" description="Disordered" evidence="1">
    <location>
        <begin position="610"/>
        <end position="651"/>
    </location>
</feature>
<organism evidence="4 5">
    <name type="scientific">Coccidioides posadasii RMSCC 3488</name>
    <dbReference type="NCBI Taxonomy" id="454284"/>
    <lineage>
        <taxon>Eukaryota</taxon>
        <taxon>Fungi</taxon>
        <taxon>Dikarya</taxon>
        <taxon>Ascomycota</taxon>
        <taxon>Pezizomycotina</taxon>
        <taxon>Eurotiomycetes</taxon>
        <taxon>Eurotiomycetidae</taxon>
        <taxon>Onygenales</taxon>
        <taxon>Onygenaceae</taxon>
        <taxon>Coccidioides</taxon>
    </lineage>
</organism>
<dbReference type="GO" id="GO:0007232">
    <property type="term" value="P:osmosensory signaling pathway via Sho1 osmosensor"/>
    <property type="evidence" value="ECO:0007669"/>
    <property type="project" value="InterPro"/>
</dbReference>
<dbReference type="GO" id="GO:0009986">
    <property type="term" value="C:cell surface"/>
    <property type="evidence" value="ECO:0007669"/>
    <property type="project" value="TreeGrafter"/>
</dbReference>
<evidence type="ECO:0000256" key="2">
    <source>
        <dbReference type="SAM" id="Phobius"/>
    </source>
</evidence>
<evidence type="ECO:0000313" key="4">
    <source>
        <dbReference type="EMBL" id="KMM68642.1"/>
    </source>
</evidence>
<feature type="compositionally biased region" description="Polar residues" evidence="1">
    <location>
        <begin position="288"/>
        <end position="319"/>
    </location>
</feature>